<reference evidence="4" key="1">
    <citation type="journal article" date="2019" name="Int. J. Syst. Evol. Microbiol.">
        <title>The Global Catalogue of Microorganisms (GCM) 10K type strain sequencing project: providing services to taxonomists for standard genome sequencing and annotation.</title>
        <authorList>
            <consortium name="The Broad Institute Genomics Platform"/>
            <consortium name="The Broad Institute Genome Sequencing Center for Infectious Disease"/>
            <person name="Wu L."/>
            <person name="Ma J."/>
        </authorList>
    </citation>
    <scope>NUCLEOTIDE SEQUENCE [LARGE SCALE GENOMIC DNA]</scope>
    <source>
        <strain evidence="4">CGMCC 1.12750</strain>
    </source>
</reference>
<dbReference type="Proteomes" id="UP001596516">
    <property type="component" value="Unassembled WGS sequence"/>
</dbReference>
<dbReference type="SUPFAM" id="SSF55347">
    <property type="entry name" value="Glyceraldehyde-3-phosphate dehydrogenase-like, C-terminal domain"/>
    <property type="match status" value="1"/>
</dbReference>
<dbReference type="Pfam" id="PF01408">
    <property type="entry name" value="GFO_IDH_MocA"/>
    <property type="match status" value="1"/>
</dbReference>
<evidence type="ECO:0000259" key="2">
    <source>
        <dbReference type="Pfam" id="PF22725"/>
    </source>
</evidence>
<dbReference type="Gene3D" id="3.40.50.720">
    <property type="entry name" value="NAD(P)-binding Rossmann-like Domain"/>
    <property type="match status" value="1"/>
</dbReference>
<gene>
    <name evidence="3" type="ORF">ACFQXB_01115</name>
</gene>
<keyword evidence="4" id="KW-1185">Reference proteome</keyword>
<proteinExistence type="predicted"/>
<dbReference type="PANTHER" id="PTHR43708:SF8">
    <property type="entry name" value="OXIDOREDUCTASE"/>
    <property type="match status" value="1"/>
</dbReference>
<feature type="domain" description="GFO/IDH/MocA-like oxidoreductase" evidence="2">
    <location>
        <begin position="130"/>
        <end position="253"/>
    </location>
</feature>
<evidence type="ECO:0000259" key="1">
    <source>
        <dbReference type="Pfam" id="PF01408"/>
    </source>
</evidence>
<dbReference type="InterPro" id="IPR051317">
    <property type="entry name" value="Gfo/Idh/MocA_oxidoreduct"/>
</dbReference>
<feature type="domain" description="Gfo/Idh/MocA-like oxidoreductase N-terminal" evidence="1">
    <location>
        <begin position="6"/>
        <end position="120"/>
    </location>
</feature>
<name>A0ABW2UGZ6_9RHOB</name>
<protein>
    <submittedName>
        <fullName evidence="3">Gfo/Idh/MocA family protein</fullName>
    </submittedName>
</protein>
<dbReference type="SUPFAM" id="SSF51735">
    <property type="entry name" value="NAD(P)-binding Rossmann-fold domains"/>
    <property type="match status" value="1"/>
</dbReference>
<accession>A0ABW2UGZ6</accession>
<evidence type="ECO:0000313" key="3">
    <source>
        <dbReference type="EMBL" id="MFC7702791.1"/>
    </source>
</evidence>
<dbReference type="InterPro" id="IPR055170">
    <property type="entry name" value="GFO_IDH_MocA-like_dom"/>
</dbReference>
<dbReference type="Gene3D" id="3.30.360.10">
    <property type="entry name" value="Dihydrodipicolinate Reductase, domain 2"/>
    <property type="match status" value="1"/>
</dbReference>
<dbReference type="Pfam" id="PF22725">
    <property type="entry name" value="GFO_IDH_MocA_C3"/>
    <property type="match status" value="1"/>
</dbReference>
<evidence type="ECO:0000313" key="4">
    <source>
        <dbReference type="Proteomes" id="UP001596516"/>
    </source>
</evidence>
<dbReference type="PANTHER" id="PTHR43708">
    <property type="entry name" value="CONSERVED EXPRESSED OXIDOREDUCTASE (EUROFUNG)"/>
    <property type="match status" value="1"/>
</dbReference>
<dbReference type="InterPro" id="IPR000683">
    <property type="entry name" value="Gfo/Idh/MocA-like_OxRdtase_N"/>
</dbReference>
<comment type="caution">
    <text evidence="3">The sequence shown here is derived from an EMBL/GenBank/DDBJ whole genome shotgun (WGS) entry which is preliminary data.</text>
</comment>
<dbReference type="EMBL" id="JBHTFQ010000001">
    <property type="protein sequence ID" value="MFC7702791.1"/>
    <property type="molecule type" value="Genomic_DNA"/>
</dbReference>
<organism evidence="3 4">
    <name type="scientific">Plastorhodobacter daqingensis</name>
    <dbReference type="NCBI Taxonomy" id="1387281"/>
    <lineage>
        <taxon>Bacteria</taxon>
        <taxon>Pseudomonadati</taxon>
        <taxon>Pseudomonadota</taxon>
        <taxon>Alphaproteobacteria</taxon>
        <taxon>Rhodobacterales</taxon>
        <taxon>Paracoccaceae</taxon>
        <taxon>Plastorhodobacter</taxon>
    </lineage>
</organism>
<sequence length="348" mass="38606">MTYRGVLIGCGFFAQNHMHAWQSTPGAEIVAVCDRDPARAEQFRRDFGVAESFSDAAVMMATLRPDFADIVTTVETHPELVKLCLSHGALTICQKPFAESYAAGLEMVKAAEAAGRQLLVHENFRWQKPFRHIRAAVETGEIGRPHFLRLSFRHGHDIYANQPYLARVEELALMDVGLHLFDVARFLMGDVDSISCTTQRLNQRVRGEDAFVALLRHKDGAVTSVECSFDSRFGEERFPQTLAQVEGDGGSLELLAGYRLRRHGPDVIAEEDVEPPVPLWGTRPWHLIQESVAAFEAHVVEVLDGRAVPQPSGAHNLETLALTRAAYRSARQGETIHMAPFIAAGAER</sequence>
<dbReference type="InterPro" id="IPR036291">
    <property type="entry name" value="NAD(P)-bd_dom_sf"/>
</dbReference>
<dbReference type="RefSeq" id="WP_377397819.1">
    <property type="nucleotide sequence ID" value="NZ_JBHTFQ010000001.1"/>
</dbReference>